<gene>
    <name evidence="12" type="ORF">Q9L58_009849</name>
</gene>
<evidence type="ECO:0000256" key="6">
    <source>
        <dbReference type="ARBA" id="ARBA00022833"/>
    </source>
</evidence>
<keyword evidence="5" id="KW-0863">Zinc-finger</keyword>
<comment type="subcellular location">
    <subcellularLocation>
        <location evidence="1">Nucleus</location>
    </subcellularLocation>
</comment>
<dbReference type="Proteomes" id="UP001447188">
    <property type="component" value="Unassembled WGS sequence"/>
</dbReference>
<dbReference type="SUPFAM" id="SSF55729">
    <property type="entry name" value="Acyl-CoA N-acyltransferases (Nat)"/>
    <property type="match status" value="1"/>
</dbReference>
<dbReference type="Gene3D" id="3.40.630.30">
    <property type="match status" value="1"/>
</dbReference>
<dbReference type="InterPro" id="IPR028009">
    <property type="entry name" value="ESCO_Acetyltransf_dom"/>
</dbReference>
<organism evidence="12 13">
    <name type="scientific">Discina gigas</name>
    <dbReference type="NCBI Taxonomy" id="1032678"/>
    <lineage>
        <taxon>Eukaryota</taxon>
        <taxon>Fungi</taxon>
        <taxon>Dikarya</taxon>
        <taxon>Ascomycota</taxon>
        <taxon>Pezizomycotina</taxon>
        <taxon>Pezizomycetes</taxon>
        <taxon>Pezizales</taxon>
        <taxon>Discinaceae</taxon>
        <taxon>Discina</taxon>
    </lineage>
</organism>
<keyword evidence="6" id="KW-0862">Zinc</keyword>
<dbReference type="InterPro" id="IPR016181">
    <property type="entry name" value="Acyl_CoA_acyltransferase"/>
</dbReference>
<comment type="caution">
    <text evidence="12">The sequence shown here is derived from an EMBL/GenBank/DDBJ whole genome shotgun (WGS) entry which is preliminary data.</text>
</comment>
<evidence type="ECO:0000256" key="9">
    <source>
        <dbReference type="ARBA" id="ARBA00023315"/>
    </source>
</evidence>
<evidence type="ECO:0000256" key="7">
    <source>
        <dbReference type="ARBA" id="ARBA00023242"/>
    </source>
</evidence>
<dbReference type="Pfam" id="PF13878">
    <property type="entry name" value="zf-C2H2_3"/>
    <property type="match status" value="1"/>
</dbReference>
<comment type="similarity">
    <text evidence="2">Belongs to the acetyltransferase family. ECO subfamily.</text>
</comment>
<dbReference type="PANTHER" id="PTHR45884">
    <property type="entry name" value="N-ACETYLTRANSFERASE ECO"/>
    <property type="match status" value="1"/>
</dbReference>
<evidence type="ECO:0000313" key="12">
    <source>
        <dbReference type="EMBL" id="KAL0631297.1"/>
    </source>
</evidence>
<keyword evidence="4" id="KW-0479">Metal-binding</keyword>
<dbReference type="InterPro" id="IPR028005">
    <property type="entry name" value="AcTrfase_ESCO_Znf_dom"/>
</dbReference>
<dbReference type="Pfam" id="PF13880">
    <property type="entry name" value="Acetyltransf_13"/>
    <property type="match status" value="1"/>
</dbReference>
<keyword evidence="8" id="KW-0131">Cell cycle</keyword>
<evidence type="ECO:0000256" key="1">
    <source>
        <dbReference type="ARBA" id="ARBA00004123"/>
    </source>
</evidence>
<feature type="domain" description="N-acetyltransferase ESCO acetyl-transferase" evidence="11">
    <location>
        <begin position="153"/>
        <end position="213"/>
    </location>
</feature>
<evidence type="ECO:0000256" key="5">
    <source>
        <dbReference type="ARBA" id="ARBA00022771"/>
    </source>
</evidence>
<reference evidence="12 13" key="1">
    <citation type="submission" date="2024-02" db="EMBL/GenBank/DDBJ databases">
        <title>Discinaceae phylogenomics.</title>
        <authorList>
            <person name="Dirks A.C."/>
            <person name="James T.Y."/>
        </authorList>
    </citation>
    <scope>NUCLEOTIDE SEQUENCE [LARGE SCALE GENOMIC DNA]</scope>
    <source>
        <strain evidence="12 13">ACD0624</strain>
    </source>
</reference>
<accession>A0ABR3G5R9</accession>
<evidence type="ECO:0000256" key="4">
    <source>
        <dbReference type="ARBA" id="ARBA00022723"/>
    </source>
</evidence>
<protein>
    <recommendedName>
        <fullName evidence="14">N-acetyltransferase ECO1</fullName>
    </recommendedName>
</protein>
<evidence type="ECO:0000256" key="2">
    <source>
        <dbReference type="ARBA" id="ARBA00005816"/>
    </source>
</evidence>
<keyword evidence="3" id="KW-0808">Transferase</keyword>
<evidence type="ECO:0000259" key="10">
    <source>
        <dbReference type="Pfam" id="PF13878"/>
    </source>
</evidence>
<evidence type="ECO:0000256" key="3">
    <source>
        <dbReference type="ARBA" id="ARBA00022679"/>
    </source>
</evidence>
<evidence type="ECO:0000256" key="8">
    <source>
        <dbReference type="ARBA" id="ARBA00023306"/>
    </source>
</evidence>
<dbReference type="PANTHER" id="PTHR45884:SF2">
    <property type="entry name" value="N-ACETYLTRANSFERASE ECO"/>
    <property type="match status" value="1"/>
</dbReference>
<evidence type="ECO:0000313" key="13">
    <source>
        <dbReference type="Proteomes" id="UP001447188"/>
    </source>
</evidence>
<proteinExistence type="inferred from homology"/>
<dbReference type="EMBL" id="JBBBZM010000269">
    <property type="protein sequence ID" value="KAL0631297.1"/>
    <property type="molecule type" value="Genomic_DNA"/>
</dbReference>
<sequence length="234" mass="25977">MTIDLGQTLQTTCRGCGMSYYPSTPDDEALHKRFHAKSTGGVDFTLKPPQRVVWRAPEGDAYVLGVSRTATAAEKRKAKEVMEVVDSELGAAEIDLWRKEEDEEVERFRVYLYVQGRKCVGLCLAERIKRAYCVVDDDGGPQGSVSVEETARPALMGVSRIWTCSSHRRRGIAARLLDCARETFIYGMHLEKSMVAFSQPTESGGGLARGWFCGDGRGKEGGVKQRWAVYVEEA</sequence>
<evidence type="ECO:0000259" key="11">
    <source>
        <dbReference type="Pfam" id="PF13880"/>
    </source>
</evidence>
<keyword evidence="13" id="KW-1185">Reference proteome</keyword>
<evidence type="ECO:0008006" key="14">
    <source>
        <dbReference type="Google" id="ProtNLM"/>
    </source>
</evidence>
<name>A0ABR3G5R9_9PEZI</name>
<keyword evidence="7" id="KW-0539">Nucleus</keyword>
<feature type="domain" description="N-acetyltransferase ESCO zinc-finger" evidence="10">
    <location>
        <begin position="1"/>
        <end position="37"/>
    </location>
</feature>
<keyword evidence="9" id="KW-0012">Acyltransferase</keyword>